<reference evidence="2 9" key="5">
    <citation type="submission" date="2023-07" db="EMBL/GenBank/DDBJ databases">
        <title>Pathogens genome sequencing project 196.</title>
        <authorList>
            <person name="Cao X."/>
        </authorList>
    </citation>
    <scope>NUCLEOTIDE SEQUENCE [LARGE SCALE GENOMIC DNA]</scope>
    <source>
        <strain evidence="2 9">SM41</strain>
    </source>
</reference>
<reference evidence="3" key="2">
    <citation type="submission" date="2018-06" db="EMBL/GenBank/DDBJ databases">
        <authorList>
            <person name="Martins R.C."/>
            <person name="Perdigao-Neto L.V."/>
            <person name="Costa S.F."/>
            <person name="Levin A.S.S."/>
        </authorList>
    </citation>
    <scope>NUCLEOTIDE SEQUENCE</scope>
    <source>
        <strain evidence="3">1283</strain>
    </source>
</reference>
<evidence type="ECO:0000313" key="4">
    <source>
        <dbReference type="EMBL" id="TFV28676.1"/>
    </source>
</evidence>
<reference evidence="4 7" key="3">
    <citation type="submission" date="2019-03" db="EMBL/GenBank/DDBJ databases">
        <title>Serratia marcescens strain N2 draft genome.</title>
        <authorList>
            <person name="Yassin A."/>
            <person name="El-Kenawy N."/>
            <person name="Youssef N.H."/>
        </authorList>
    </citation>
    <scope>NUCLEOTIDE SEQUENCE [LARGE SCALE GENOMIC DNA]</scope>
    <source>
        <strain evidence="4 7">N2</strain>
    </source>
</reference>
<dbReference type="RefSeq" id="WP_031299672.1">
    <property type="nucleotide sequence ID" value="NZ_ABEXNO020000001.1"/>
</dbReference>
<keyword evidence="1" id="KW-0812">Transmembrane</keyword>
<proteinExistence type="predicted"/>
<reference evidence="3" key="1">
    <citation type="submission" date="2018-06" db="EMBL/GenBank/DDBJ databases">
        <title>Serratia marcescens genome sequencing and assembly.</title>
        <authorList>
            <person name="Martins R.C.R."/>
            <person name="Perdigao-Neto L.V."/>
            <person name="Costa S.F."/>
            <person name="Levin A.S.S."/>
        </authorList>
    </citation>
    <scope>NUCLEOTIDE SEQUENCE</scope>
    <source>
        <strain evidence="3">1283</strain>
    </source>
</reference>
<dbReference type="Pfam" id="PF09584">
    <property type="entry name" value="Phageshock_PspD"/>
    <property type="match status" value="1"/>
</dbReference>
<dbReference type="EMBL" id="JAVIPQ010000077">
    <property type="protein sequence ID" value="MDQ9554683.1"/>
    <property type="molecule type" value="Genomic_DNA"/>
</dbReference>
<evidence type="ECO:0000313" key="9">
    <source>
        <dbReference type="Proteomes" id="UP001234811"/>
    </source>
</evidence>
<name>A0A2G5RX66_SERMA</name>
<evidence type="ECO:0000256" key="1">
    <source>
        <dbReference type="SAM" id="Phobius"/>
    </source>
</evidence>
<organism evidence="5 8">
    <name type="scientific">Serratia marcescens</name>
    <dbReference type="NCBI Taxonomy" id="615"/>
    <lineage>
        <taxon>Bacteria</taxon>
        <taxon>Pseudomonadati</taxon>
        <taxon>Pseudomonadota</taxon>
        <taxon>Gammaproteobacteria</taxon>
        <taxon>Enterobacterales</taxon>
        <taxon>Yersiniaceae</taxon>
        <taxon>Serratia</taxon>
    </lineage>
</organism>
<sequence length="88" mass="9487">MNKIDVANTARTGGFKRGAAAMLKTLAKVIIIALLNYGPAGAAGWLLKTVGRKPVRFVLALVLEPLFRKGLNKAFGRYVKESNETTAK</sequence>
<evidence type="ECO:0000313" key="3">
    <source>
        <dbReference type="EMBL" id="PYA54172.1"/>
    </source>
</evidence>
<dbReference type="Proteomes" id="UP000321126">
    <property type="component" value="Unassembled WGS sequence"/>
</dbReference>
<keyword evidence="1" id="KW-0472">Membrane</keyword>
<dbReference type="GeneID" id="301146209"/>
<keyword evidence="1" id="KW-1133">Transmembrane helix</keyword>
<accession>A0A5F0YYI7</accession>
<dbReference type="NCBIfam" id="NF007795">
    <property type="entry name" value="PRK10497.1"/>
    <property type="match status" value="1"/>
</dbReference>
<reference evidence="5 8" key="4">
    <citation type="submission" date="2019-07" db="EMBL/GenBank/DDBJ databases">
        <title>Serratia strains were isolated from fresh produce.</title>
        <authorList>
            <person name="Cho G.-S."/>
            <person name="Stein M."/>
            <person name="Lee W."/>
            <person name="Suh S.H."/>
            <person name="Franz C.M.A.P."/>
        </authorList>
    </citation>
    <scope>NUCLEOTIDE SEQUENCE [LARGE SCALE GENOMIC DNA]</scope>
    <source>
        <strain evidence="5 8">S16</strain>
    </source>
</reference>
<feature type="transmembrane region" description="Helical" evidence="1">
    <location>
        <begin position="26"/>
        <end position="47"/>
    </location>
</feature>
<comment type="caution">
    <text evidence="5">The sequence shown here is derived from an EMBL/GenBank/DDBJ whole genome shotgun (WGS) entry which is preliminary data.</text>
</comment>
<evidence type="ECO:0000313" key="8">
    <source>
        <dbReference type="Proteomes" id="UP000321126"/>
    </source>
</evidence>
<dbReference type="EMBL" id="VOUQ01000002">
    <property type="protein sequence ID" value="TXE36512.1"/>
    <property type="molecule type" value="Genomic_DNA"/>
</dbReference>
<keyword evidence="6" id="KW-1185">Reference proteome</keyword>
<dbReference type="Proteomes" id="UP000247823">
    <property type="component" value="Unassembled WGS sequence"/>
</dbReference>
<dbReference type="InterPro" id="IPR014321">
    <property type="entry name" value="Phageshock_PspD"/>
</dbReference>
<evidence type="ECO:0000313" key="6">
    <source>
        <dbReference type="Proteomes" id="UP000247823"/>
    </source>
</evidence>
<evidence type="ECO:0000313" key="7">
    <source>
        <dbReference type="Proteomes" id="UP000298510"/>
    </source>
</evidence>
<dbReference type="Proteomes" id="UP001234811">
    <property type="component" value="Unassembled WGS sequence"/>
</dbReference>
<dbReference type="EMBL" id="SPSG01000753">
    <property type="protein sequence ID" value="TFV28676.1"/>
    <property type="molecule type" value="Genomic_DNA"/>
</dbReference>
<gene>
    <name evidence="5" type="primary">pspD</name>
    <name evidence="3" type="ORF">DMW51_28630</name>
    <name evidence="4" type="ORF">E0L31_06150</name>
    <name evidence="5" type="ORF">FOT62_05910</name>
    <name evidence="2" type="ORF">RF091_03975</name>
</gene>
<dbReference type="AlphaFoldDB" id="A0A2G5RX66"/>
<accession>A0A2G5RX66</accession>
<dbReference type="GeneID" id="93697116"/>
<protein>
    <submittedName>
        <fullName evidence="5">Phage shock protein PspD</fullName>
    </submittedName>
</protein>
<dbReference type="EMBL" id="QJQB01000643">
    <property type="protein sequence ID" value="PYA54172.1"/>
    <property type="molecule type" value="Genomic_DNA"/>
</dbReference>
<evidence type="ECO:0000313" key="5">
    <source>
        <dbReference type="EMBL" id="TXE36512.1"/>
    </source>
</evidence>
<evidence type="ECO:0000313" key="2">
    <source>
        <dbReference type="EMBL" id="MDQ9554683.1"/>
    </source>
</evidence>